<keyword evidence="5" id="KW-0276">Fatty acid metabolism</keyword>
<evidence type="ECO:0000256" key="5">
    <source>
        <dbReference type="ARBA" id="ARBA00022832"/>
    </source>
</evidence>
<feature type="compositionally biased region" description="Low complexity" evidence="15">
    <location>
        <begin position="689"/>
        <end position="702"/>
    </location>
</feature>
<dbReference type="PROSITE" id="PS00191">
    <property type="entry name" value="CYTOCHROME_B5_1"/>
    <property type="match status" value="1"/>
</dbReference>
<feature type="coiled-coil region" evidence="14">
    <location>
        <begin position="1545"/>
        <end position="1583"/>
    </location>
</feature>
<feature type="compositionally biased region" description="Basic residues" evidence="15">
    <location>
        <begin position="870"/>
        <end position="880"/>
    </location>
</feature>
<comment type="similarity">
    <text evidence="2 13">Belongs to the fatty acid desaturase type 1 family.</text>
</comment>
<dbReference type="InterPro" id="IPR001487">
    <property type="entry name" value="Bromodomain"/>
</dbReference>
<dbReference type="InterPro" id="IPR018506">
    <property type="entry name" value="Cyt_B5_heme-BS"/>
</dbReference>
<dbReference type="PANTHER" id="PTHR11351:SF31">
    <property type="entry name" value="DESATURASE 1, ISOFORM A-RELATED"/>
    <property type="match status" value="1"/>
</dbReference>
<feature type="compositionally biased region" description="Acidic residues" evidence="15">
    <location>
        <begin position="845"/>
        <end position="865"/>
    </location>
</feature>
<dbReference type="CDD" id="cd03505">
    <property type="entry name" value="Delta9-FADS-like"/>
    <property type="match status" value="1"/>
</dbReference>
<keyword evidence="19" id="KW-1185">Reference proteome</keyword>
<dbReference type="GO" id="GO:0006636">
    <property type="term" value="P:unsaturated fatty acid biosynthetic process"/>
    <property type="evidence" value="ECO:0007669"/>
    <property type="project" value="TreeGrafter"/>
</dbReference>
<keyword evidence="4 13" id="KW-0812">Transmembrane</keyword>
<feature type="compositionally biased region" description="Polar residues" evidence="15">
    <location>
        <begin position="1223"/>
        <end position="1245"/>
    </location>
</feature>
<evidence type="ECO:0000259" key="17">
    <source>
        <dbReference type="PROSITE" id="PS50014"/>
    </source>
</evidence>
<feature type="region of interest" description="Disordered" evidence="15">
    <location>
        <begin position="837"/>
        <end position="883"/>
    </location>
</feature>
<feature type="transmembrane region" description="Helical" evidence="16">
    <location>
        <begin position="12"/>
        <end position="31"/>
    </location>
</feature>
<comment type="caution">
    <text evidence="18">The sequence shown here is derived from an EMBL/GenBank/DDBJ whole genome shotgun (WGS) entry which is preliminary data.</text>
</comment>
<dbReference type="InterPro" id="IPR036427">
    <property type="entry name" value="Bromodomain-like_sf"/>
</dbReference>
<feature type="region of interest" description="Disordered" evidence="15">
    <location>
        <begin position="997"/>
        <end position="1270"/>
    </location>
</feature>
<dbReference type="PRINTS" id="PR00503">
    <property type="entry name" value="BROMODOMAIN"/>
</dbReference>
<protein>
    <submittedName>
        <fullName evidence="18">Stearoyl-CoA desaturase</fullName>
    </submittedName>
</protein>
<evidence type="ECO:0000256" key="7">
    <source>
        <dbReference type="ARBA" id="ARBA00023002"/>
    </source>
</evidence>
<dbReference type="GO" id="GO:0006325">
    <property type="term" value="P:chromatin organization"/>
    <property type="evidence" value="ECO:0007669"/>
    <property type="project" value="UniProtKB-ARBA"/>
</dbReference>
<feature type="domain" description="Bromo" evidence="17">
    <location>
        <begin position="416"/>
        <end position="486"/>
    </location>
</feature>
<feature type="region of interest" description="Disordered" evidence="15">
    <location>
        <begin position="759"/>
        <end position="796"/>
    </location>
</feature>
<evidence type="ECO:0000256" key="8">
    <source>
        <dbReference type="ARBA" id="ARBA00023098"/>
    </source>
</evidence>
<evidence type="ECO:0000256" key="12">
    <source>
        <dbReference type="PROSITE-ProRule" id="PRU00035"/>
    </source>
</evidence>
<dbReference type="Pfam" id="PF00439">
    <property type="entry name" value="Bromodomain"/>
    <property type="match status" value="2"/>
</dbReference>
<evidence type="ECO:0000313" key="19">
    <source>
        <dbReference type="Proteomes" id="UP001362999"/>
    </source>
</evidence>
<feature type="compositionally biased region" description="Polar residues" evidence="15">
    <location>
        <begin position="1122"/>
        <end position="1133"/>
    </location>
</feature>
<feature type="transmembrane region" description="Helical" evidence="16">
    <location>
        <begin position="147"/>
        <end position="166"/>
    </location>
</feature>
<dbReference type="Gene3D" id="3.10.120.10">
    <property type="entry name" value="Cytochrome b5-like heme/steroid binding domain"/>
    <property type="match status" value="1"/>
</dbReference>
<feature type="compositionally biased region" description="Low complexity" evidence="15">
    <location>
        <begin position="372"/>
        <end position="381"/>
    </location>
</feature>
<dbReference type="GO" id="GO:0020037">
    <property type="term" value="F:heme binding"/>
    <property type="evidence" value="ECO:0007669"/>
    <property type="project" value="InterPro"/>
</dbReference>
<evidence type="ECO:0000256" key="9">
    <source>
        <dbReference type="ARBA" id="ARBA00023117"/>
    </source>
</evidence>
<evidence type="ECO:0000256" key="1">
    <source>
        <dbReference type="ARBA" id="ARBA00004141"/>
    </source>
</evidence>
<dbReference type="SMART" id="SM00297">
    <property type="entry name" value="BROMO"/>
    <property type="match status" value="2"/>
</dbReference>
<feature type="domain" description="Bromo" evidence="17">
    <location>
        <begin position="537"/>
        <end position="607"/>
    </location>
</feature>
<feature type="compositionally biased region" description="Low complexity" evidence="15">
    <location>
        <begin position="1066"/>
        <end position="1075"/>
    </location>
</feature>
<feature type="compositionally biased region" description="Pro residues" evidence="15">
    <location>
        <begin position="717"/>
        <end position="729"/>
    </location>
</feature>
<feature type="compositionally biased region" description="Pro residues" evidence="15">
    <location>
        <begin position="762"/>
        <end position="780"/>
    </location>
</feature>
<evidence type="ECO:0000256" key="15">
    <source>
        <dbReference type="SAM" id="MobiDB-lite"/>
    </source>
</evidence>
<comment type="domain">
    <text evidence="13">The histidine box domains are involved in binding the catalytic metal ions.</text>
</comment>
<dbReference type="Gene3D" id="1.20.920.10">
    <property type="entry name" value="Bromodomain-like"/>
    <property type="match status" value="2"/>
</dbReference>
<dbReference type="InterPro" id="IPR036400">
    <property type="entry name" value="Cyt_B5-like_heme/steroid_sf"/>
</dbReference>
<evidence type="ECO:0000256" key="11">
    <source>
        <dbReference type="ARBA" id="ARBA00023160"/>
    </source>
</evidence>
<name>A0AAW0EGT1_9AGAR</name>
<keyword evidence="3 13" id="KW-0444">Lipid biosynthesis</keyword>
<keyword evidence="14" id="KW-0175">Coiled coil</keyword>
<feature type="compositionally biased region" description="Polar residues" evidence="15">
    <location>
        <begin position="1189"/>
        <end position="1201"/>
    </location>
</feature>
<evidence type="ECO:0000256" key="3">
    <source>
        <dbReference type="ARBA" id="ARBA00022516"/>
    </source>
</evidence>
<dbReference type="GO" id="GO:0005506">
    <property type="term" value="F:iron ion binding"/>
    <property type="evidence" value="ECO:0007669"/>
    <property type="project" value="TreeGrafter"/>
</dbReference>
<comment type="cofactor">
    <cofactor evidence="13">
        <name>Fe(2+)</name>
        <dbReference type="ChEBI" id="CHEBI:29033"/>
    </cofactor>
</comment>
<feature type="region of interest" description="Disordered" evidence="15">
    <location>
        <begin position="351"/>
        <end position="381"/>
    </location>
</feature>
<reference evidence="18 19" key="1">
    <citation type="journal article" date="2024" name="J Genomics">
        <title>Draft genome sequencing and assembly of Favolaschia claudopus CIRM-BRFM 2984 isolated from oak limbs.</title>
        <authorList>
            <person name="Navarro D."/>
            <person name="Drula E."/>
            <person name="Chaduli D."/>
            <person name="Cazenave R."/>
            <person name="Ahrendt S."/>
            <person name="Wang J."/>
            <person name="Lipzen A."/>
            <person name="Daum C."/>
            <person name="Barry K."/>
            <person name="Grigoriev I.V."/>
            <person name="Favel A."/>
            <person name="Rosso M.N."/>
            <person name="Martin F."/>
        </authorList>
    </citation>
    <scope>NUCLEOTIDE SEQUENCE [LARGE SCALE GENOMIC DNA]</scope>
    <source>
        <strain evidence="18 19">CIRM-BRFM 2984</strain>
    </source>
</reference>
<dbReference type="GO" id="GO:0005789">
    <property type="term" value="C:endoplasmic reticulum membrane"/>
    <property type="evidence" value="ECO:0007669"/>
    <property type="project" value="TreeGrafter"/>
</dbReference>
<accession>A0AAW0EGT1</accession>
<dbReference type="InterPro" id="IPR015876">
    <property type="entry name" value="Acyl-CoA_DS"/>
</dbReference>
<keyword evidence="11 13" id="KW-0275">Fatty acid biosynthesis</keyword>
<feature type="region of interest" description="Disordered" evidence="15">
    <location>
        <begin position="670"/>
        <end position="744"/>
    </location>
</feature>
<dbReference type="PROSITE" id="PS50014">
    <property type="entry name" value="BROMODOMAIN_2"/>
    <property type="match status" value="2"/>
</dbReference>
<feature type="compositionally biased region" description="Basic and acidic residues" evidence="15">
    <location>
        <begin position="1249"/>
        <end position="1258"/>
    </location>
</feature>
<dbReference type="SUPFAM" id="SSF47370">
    <property type="entry name" value="Bromodomain"/>
    <property type="match status" value="2"/>
</dbReference>
<gene>
    <name evidence="18" type="ORF">R3P38DRAFT_3301586</name>
</gene>
<feature type="compositionally biased region" description="Low complexity" evidence="15">
    <location>
        <begin position="1152"/>
        <end position="1163"/>
    </location>
</feature>
<proteinExistence type="inferred from homology"/>
<evidence type="ECO:0000256" key="14">
    <source>
        <dbReference type="SAM" id="Coils"/>
    </source>
</evidence>
<sequence length="1672" mass="184296">MGTEPQKVTIWWSNAIFFLSTHVFALWGALYWRPIYAVPTQSLVLALLVWQLADFGCIGYHRLYSHRAFRAKFVVRVVLAALGSAGFQGSIKRFTDDPVHDPYAATKGLFYSHMGWIFFKPKYERMELVDREDLESDPVVRFQHKHYVPLAFFFGFVVPTLLGLTWGDPSGAFVWGGLVSRLAIWHCTFLVNSLAHWDGLQPYSDEDTSRGNLLLALLTGGEGSHNFVRFWDPSKWIISVLYRFGLVYGLRSVRDEDMKEAVQYMHFKDKHGVPPPEVGADWEGEVWNLEQAHEYIQSKPSTCVVVIEDFFVDVTTYLGEHPGGAALLRKYSIRPDKELIEASWAFDGGLNERNGGDETRSKRRREIGVAGSSSDVEMPSSSELVVDEQRVKARIVNVREEGMKLWQTVRDAVSKDGRPLAIDFIRKPSKKLYPDYYQLIQHPIALEDIKKQLESNVYPTLEAVRQDFELCFENAKTYNMKESLIYRDAKDLLKLANKTYHRMVPTADEGEPTGKKPSVHRLAKTRLSKIMEKTDDTGRILSSIFFELPSRKEWAFYYTVIKQPRCLDAIMKKVKRKEYATMTDFADDVELVFSNAMEFNLDHTQIWEDALTLQTMFRELMSDLPPAFAVARYQKPLHAKIKIKMPVASSSSPPNNAAHVVLRVPGAPKATTPVAEPVRPPTPTPPPKAAAASPALAPYTLPNTNSIPHSNAVQPAPQLPTPAPPPAPPTFINTTPVPTAQPFNHYPQHVSFRARTSTPVPIATPAPAPPPPPVATPAPPKALSMSNSPAPPPIPPSHMLKGVSLLTDCNRPFLLDHQDGVKVWAMRLSPSERALSVSDVTYMGDGEEDESDLSEEEEEEGSDEDEPKKGKGKSRGRGKPKAVSAAVKALQAARAAKREARKIGEVQVKLNGNVVAPKVDDPGFWIVDLQAGLNCLEVGEKGGLIWKIRLGGNHPCLRQSLSLDLDAMLIKCKWFDDDGQPISGGCRNDNCTYIHPSDSPWSSASRRGFAIPSRGRGRGRGFSSPPTRDSGWSGRRPSSGRPPDRDFDRSKWEPKSSYNNPHGPVSSTNSIASSSGAPEPSTSKKPLGWGNVEDASKTTTEDNAESSGWGGGGWGGGGWGSTSASNADKTGNESPAWGAPSDSTWGLPPAKPAAGGDDAANKPSTGWGTSPQAPAWGSSSATGWGSTSVTPANEHNNTGKTSKGWGASPTAWTAPPSWDVPTPASSTNKATNAVDSSLTTTQGSRPKNLRIDTQDKVPIDAAAQPQSASTYRAASMAPSEPTICATPQSTIPPSAVLRYTGPMSRDQIHTAIIRNAVRVTRIRIELKEVQTQLDRWKTTQFSPQFYHISTPAGQRLDGIRNDLKSKVGEVQNRLKQAEADLVALPELTSSLPNLTQIERELGTYSEQLAGWFRSFSALATPETTPAPAPDPSAMDVDADESNSKPRTPADIFTDVEQRLETLQEDIDELQLLIIHVSESTKDNVTHLVEQTIADAREKLLGQQAPAEAEGNTVVTGLQNTANDSQATVDRQVEQIVLLIAHNDAQRVLIANLEKERDRNRELLEQMQSHLVKLQQRKEERAKQRTLLASQISHFASNPPQRPPVLDENILVRTKQMVEHMIQAEIVPALTTMRTQYTNAIENRMTSLQQSIQPAFDQTNEICQRAQSIQLDS</sequence>
<feature type="compositionally biased region" description="Pro residues" evidence="15">
    <location>
        <begin position="678"/>
        <end position="688"/>
    </location>
</feature>
<dbReference type="Proteomes" id="UP001362999">
    <property type="component" value="Unassembled WGS sequence"/>
</dbReference>
<dbReference type="CDD" id="cd04369">
    <property type="entry name" value="Bromodomain"/>
    <property type="match status" value="1"/>
</dbReference>
<feature type="compositionally biased region" description="Low complexity" evidence="15">
    <location>
        <begin position="1028"/>
        <end position="1041"/>
    </location>
</feature>
<evidence type="ECO:0000256" key="13">
    <source>
        <dbReference type="RuleBase" id="RU000581"/>
    </source>
</evidence>
<feature type="region of interest" description="Disordered" evidence="15">
    <location>
        <begin position="1420"/>
        <end position="1448"/>
    </location>
</feature>
<feature type="compositionally biased region" description="Polar residues" evidence="15">
    <location>
        <begin position="703"/>
        <end position="713"/>
    </location>
</feature>
<keyword evidence="8" id="KW-0443">Lipid metabolism</keyword>
<feature type="coiled-coil region" evidence="14">
    <location>
        <begin position="1452"/>
        <end position="1479"/>
    </location>
</feature>
<dbReference type="SUPFAM" id="SSF55856">
    <property type="entry name" value="Cytochrome b5-like heme/steroid binding domain"/>
    <property type="match status" value="1"/>
</dbReference>
<dbReference type="PRINTS" id="PR00075">
    <property type="entry name" value="FACDDSATRASE"/>
</dbReference>
<feature type="compositionally biased region" description="Basic and acidic residues" evidence="15">
    <location>
        <begin position="1042"/>
        <end position="1054"/>
    </location>
</feature>
<dbReference type="GO" id="GO:0004768">
    <property type="term" value="F:stearoyl-CoA 9-desaturase activity"/>
    <property type="evidence" value="ECO:0007669"/>
    <property type="project" value="TreeGrafter"/>
</dbReference>
<organism evidence="18 19">
    <name type="scientific">Favolaschia claudopus</name>
    <dbReference type="NCBI Taxonomy" id="2862362"/>
    <lineage>
        <taxon>Eukaryota</taxon>
        <taxon>Fungi</taxon>
        <taxon>Dikarya</taxon>
        <taxon>Basidiomycota</taxon>
        <taxon>Agaricomycotina</taxon>
        <taxon>Agaricomycetes</taxon>
        <taxon>Agaricomycetidae</taxon>
        <taxon>Agaricales</taxon>
        <taxon>Marasmiineae</taxon>
        <taxon>Mycenaceae</taxon>
        <taxon>Favolaschia</taxon>
    </lineage>
</organism>
<keyword evidence="9 12" id="KW-0103">Bromodomain</keyword>
<evidence type="ECO:0000256" key="16">
    <source>
        <dbReference type="SAM" id="Phobius"/>
    </source>
</evidence>
<keyword evidence="6 16" id="KW-1133">Transmembrane helix</keyword>
<dbReference type="PANTHER" id="PTHR11351">
    <property type="entry name" value="ACYL-COA DESATURASE"/>
    <property type="match status" value="1"/>
</dbReference>
<comment type="subcellular location">
    <subcellularLocation>
        <location evidence="1">Membrane</location>
        <topology evidence="1">Multi-pass membrane protein</topology>
    </subcellularLocation>
</comment>
<dbReference type="EMBL" id="JAWWNJ010000001">
    <property type="protein sequence ID" value="KAK7063948.1"/>
    <property type="molecule type" value="Genomic_DNA"/>
</dbReference>
<feature type="compositionally biased region" description="Low complexity" evidence="15">
    <location>
        <begin position="1175"/>
        <end position="1188"/>
    </location>
</feature>
<evidence type="ECO:0000256" key="6">
    <source>
        <dbReference type="ARBA" id="ARBA00022989"/>
    </source>
</evidence>
<evidence type="ECO:0000256" key="10">
    <source>
        <dbReference type="ARBA" id="ARBA00023136"/>
    </source>
</evidence>
<evidence type="ECO:0000256" key="4">
    <source>
        <dbReference type="ARBA" id="ARBA00022692"/>
    </source>
</evidence>
<feature type="compositionally biased region" description="Gly residues" evidence="15">
    <location>
        <begin position="1108"/>
        <end position="1120"/>
    </location>
</feature>
<evidence type="ECO:0000256" key="2">
    <source>
        <dbReference type="ARBA" id="ARBA00009295"/>
    </source>
</evidence>
<keyword evidence="7 13" id="KW-0560">Oxidoreductase</keyword>
<keyword evidence="10 16" id="KW-0472">Membrane</keyword>
<evidence type="ECO:0000313" key="18">
    <source>
        <dbReference type="EMBL" id="KAK7063948.1"/>
    </source>
</evidence>